<dbReference type="Proteomes" id="UP000325315">
    <property type="component" value="Unassembled WGS sequence"/>
</dbReference>
<protein>
    <submittedName>
        <fullName evidence="1">Uncharacterized protein</fullName>
    </submittedName>
</protein>
<keyword evidence="2" id="KW-1185">Reference proteome</keyword>
<reference evidence="1" key="1">
    <citation type="submission" date="2019-08" db="EMBL/GenBank/DDBJ databases">
        <authorList>
            <person name="Liu F."/>
        </authorList>
    </citation>
    <scope>NUCLEOTIDE SEQUENCE [LARGE SCALE GENOMIC DNA]</scope>
    <source>
        <strain evidence="1">PA1801</strain>
        <tissue evidence="1">Leaf</tissue>
    </source>
</reference>
<name>A0A5B6UKV3_9ROSI</name>
<evidence type="ECO:0000313" key="1">
    <source>
        <dbReference type="EMBL" id="KAA3454335.1"/>
    </source>
</evidence>
<accession>A0A5B6UKV3</accession>
<dbReference type="EMBL" id="SMMG02000013">
    <property type="protein sequence ID" value="KAA3454335.1"/>
    <property type="molecule type" value="Genomic_DNA"/>
</dbReference>
<proteinExistence type="predicted"/>
<dbReference type="OrthoDB" id="781735at2759"/>
<organism evidence="1 2">
    <name type="scientific">Gossypium australe</name>
    <dbReference type="NCBI Taxonomy" id="47621"/>
    <lineage>
        <taxon>Eukaryota</taxon>
        <taxon>Viridiplantae</taxon>
        <taxon>Streptophyta</taxon>
        <taxon>Embryophyta</taxon>
        <taxon>Tracheophyta</taxon>
        <taxon>Spermatophyta</taxon>
        <taxon>Magnoliopsida</taxon>
        <taxon>eudicotyledons</taxon>
        <taxon>Gunneridae</taxon>
        <taxon>Pentapetalae</taxon>
        <taxon>rosids</taxon>
        <taxon>malvids</taxon>
        <taxon>Malvales</taxon>
        <taxon>Malvaceae</taxon>
        <taxon>Malvoideae</taxon>
        <taxon>Gossypium</taxon>
    </lineage>
</organism>
<evidence type="ECO:0000313" key="2">
    <source>
        <dbReference type="Proteomes" id="UP000325315"/>
    </source>
</evidence>
<dbReference type="PANTHER" id="PTHR35762:SF2">
    <property type="entry name" value="TRANSMEMBRANE PROTEIN"/>
    <property type="match status" value="1"/>
</dbReference>
<comment type="caution">
    <text evidence="1">The sequence shown here is derived from an EMBL/GenBank/DDBJ whole genome shotgun (WGS) entry which is preliminary data.</text>
</comment>
<sequence length="70" mass="8135">MKMKQYYSEEKVKVICVVEEIREVNKGNNGSVGKYHELVLPTEDLEKRADDFIARVNRQRRLEAAGLLLN</sequence>
<dbReference type="AlphaFoldDB" id="A0A5B6UKV3"/>
<dbReference type="PANTHER" id="PTHR35762">
    <property type="entry name" value="TRANSMEMBRANE PROTEIN"/>
    <property type="match status" value="1"/>
</dbReference>
<gene>
    <name evidence="1" type="ORF">EPI10_010277</name>
</gene>